<evidence type="ECO:0000256" key="1">
    <source>
        <dbReference type="SAM" id="Phobius"/>
    </source>
</evidence>
<sequence>MLDQLNNWMLESTDNFNIFVGFTSLLMLGSAIVLFIIYKKIGKPDERTNTIYLKITYSMFVTQILMNSLFISLVSKDMYFRQFFILTQALVFFVGAIYSIKLYRKECK</sequence>
<accession>A0A073JYG4</accession>
<dbReference type="GO" id="GO:0016787">
    <property type="term" value="F:hydrolase activity"/>
    <property type="evidence" value="ECO:0007669"/>
    <property type="project" value="UniProtKB-KW"/>
</dbReference>
<keyword evidence="1" id="KW-1133">Transmembrane helix</keyword>
<comment type="caution">
    <text evidence="2">The sequence shown here is derived from an EMBL/GenBank/DDBJ whole genome shotgun (WGS) entry which is preliminary data.</text>
</comment>
<dbReference type="AlphaFoldDB" id="A0A073JYG4"/>
<keyword evidence="2" id="KW-0378">Hydrolase</keyword>
<gene>
    <name evidence="2" type="ORF">BAGA_05125</name>
</gene>
<evidence type="ECO:0000313" key="3">
    <source>
        <dbReference type="Proteomes" id="UP000027778"/>
    </source>
</evidence>
<dbReference type="RefSeq" id="WP_033679200.1">
    <property type="nucleotide sequence ID" value="NZ_JOTM01000101.1"/>
</dbReference>
<reference evidence="2 3" key="1">
    <citation type="submission" date="2014-06" db="EMBL/GenBank/DDBJ databases">
        <title>Draft genome sequence of Bacillus gaemokensis JCM 15801 (MCCC 1A00707).</title>
        <authorList>
            <person name="Lai Q."/>
            <person name="Liu Y."/>
            <person name="Shao Z."/>
        </authorList>
    </citation>
    <scope>NUCLEOTIDE SEQUENCE [LARGE SCALE GENOMIC DNA]</scope>
    <source>
        <strain evidence="2 3">JCM 15801</strain>
    </source>
</reference>
<protein>
    <submittedName>
        <fullName evidence="2">6-aminohexanoate hydrolase</fullName>
    </submittedName>
</protein>
<feature type="transmembrane region" description="Helical" evidence="1">
    <location>
        <begin position="16"/>
        <end position="38"/>
    </location>
</feature>
<dbReference type="Proteomes" id="UP000027778">
    <property type="component" value="Unassembled WGS sequence"/>
</dbReference>
<dbReference type="eggNOG" id="ENOG50327WX">
    <property type="taxonomic scope" value="Bacteria"/>
</dbReference>
<dbReference type="OrthoDB" id="2314354at2"/>
<keyword evidence="1" id="KW-0472">Membrane</keyword>
<feature type="transmembrane region" description="Helical" evidence="1">
    <location>
        <begin position="50"/>
        <end position="73"/>
    </location>
</feature>
<name>A0A073JYG4_9BACI</name>
<feature type="transmembrane region" description="Helical" evidence="1">
    <location>
        <begin position="79"/>
        <end position="100"/>
    </location>
</feature>
<proteinExistence type="predicted"/>
<evidence type="ECO:0000313" key="2">
    <source>
        <dbReference type="EMBL" id="KEK20059.1"/>
    </source>
</evidence>
<keyword evidence="1" id="KW-0812">Transmembrane</keyword>
<organism evidence="2 3">
    <name type="scientific">Bacillus gaemokensis</name>
    <dbReference type="NCBI Taxonomy" id="574375"/>
    <lineage>
        <taxon>Bacteria</taxon>
        <taxon>Bacillati</taxon>
        <taxon>Bacillota</taxon>
        <taxon>Bacilli</taxon>
        <taxon>Bacillales</taxon>
        <taxon>Bacillaceae</taxon>
        <taxon>Bacillus</taxon>
        <taxon>Bacillus cereus group</taxon>
    </lineage>
</organism>
<keyword evidence="3" id="KW-1185">Reference proteome</keyword>
<dbReference type="EMBL" id="JOTM01000101">
    <property type="protein sequence ID" value="KEK20059.1"/>
    <property type="molecule type" value="Genomic_DNA"/>
</dbReference>